<keyword evidence="3" id="KW-0678">Repressor</keyword>
<feature type="compositionally biased region" description="Polar residues" evidence="13">
    <location>
        <begin position="506"/>
        <end position="545"/>
    </location>
</feature>
<evidence type="ECO:0000313" key="16">
    <source>
        <dbReference type="Proteomes" id="UP001148018"/>
    </source>
</evidence>
<evidence type="ECO:0000313" key="15">
    <source>
        <dbReference type="EMBL" id="KAJ3587066.1"/>
    </source>
</evidence>
<dbReference type="GO" id="GO:0000122">
    <property type="term" value="P:negative regulation of transcription by RNA polymerase II"/>
    <property type="evidence" value="ECO:0007669"/>
    <property type="project" value="TreeGrafter"/>
</dbReference>
<dbReference type="Proteomes" id="UP001148018">
    <property type="component" value="Unassembled WGS sequence"/>
</dbReference>
<dbReference type="Gene3D" id="3.30.890.10">
    <property type="entry name" value="Methyl-cpg-binding Protein 2, Chain A"/>
    <property type="match status" value="1"/>
</dbReference>
<dbReference type="InterPro" id="IPR045138">
    <property type="entry name" value="MeCP2/MBD4"/>
</dbReference>
<feature type="compositionally biased region" description="Polar residues" evidence="13">
    <location>
        <begin position="578"/>
        <end position="618"/>
    </location>
</feature>
<dbReference type="CDD" id="cd01396">
    <property type="entry name" value="MeCP2_MBD"/>
    <property type="match status" value="1"/>
</dbReference>
<dbReference type="FunFam" id="3.30.890.10:FF:000004">
    <property type="entry name" value="Methyl-CpG-binding protein 2"/>
    <property type="match status" value="1"/>
</dbReference>
<dbReference type="GO" id="GO:0040029">
    <property type="term" value="P:epigenetic regulation of gene expression"/>
    <property type="evidence" value="ECO:0007669"/>
    <property type="project" value="UniProtKB-ARBA"/>
</dbReference>
<proteinExistence type="predicted"/>
<comment type="caution">
    <text evidence="15">The sequence shown here is derived from an EMBL/GenBank/DDBJ whole genome shotgun (WGS) entry which is preliminary data.</text>
</comment>
<gene>
    <name evidence="15" type="ORF">NHX12_013456</name>
</gene>
<sequence length="681" mass="73489">MAAVEHGEERLAVEEDPADQQTGSSEAGASQMGAEPQVQSGDPRPRRSVMRDRGPLYEDPSLPAGWTRKLKQRKSGRSAGKYDVYLINSEGKAFRSKVELMAYFQRVGDATSDPNDFDFTVTGRGSPSRREKRPPSRTPRVTAPSPRRRGRPKGSGKARQSTEGMAVKRVVEKSPGKLVKKPFVKTESTASTSTSASTVPSVCRSVCLSGERDIVHNLLRVVTKSRPGRKRKSEQDVAPPQVAPKKRGRKPALISATTSAVPLETAGPGDSSAESFAAAILAAEAKRRAAKERTVVQETALPIKKRKTRETMEELDKVVAPVATTTTSRLGDGASEQGSGAPSTSVQLPAGSRMQPRVKRGRIVLRPNSPPTPTLPPPNTNLRRTNRLHPHHSLRPHPHHRPHLYPTQFPRPRPLDLRCTYRAHPQCPQAPPISDLHPKQSTPDTTLSPGNPCPSHRLISHAPNSSLNKPSHAPSYSHGPSNHPAPSYSHTLSNHPAPSNHPALSYSHTPSNHPALSYSHTPSNHPALSYSHTPSNHPAPSYSHTPSDHPALSYSHTPSNHPALSYSHAPSNHPAPSYSHNPSYSRAPSYSHAPNNHPATSYSHAPSNHPNPSYNHAPSNRPAHSNHPAPNYSPSAQGEGAGVQERAEAPPTLDSRETSSPPPAGSKEPVDSRTAVSERVS</sequence>
<evidence type="ECO:0000256" key="2">
    <source>
        <dbReference type="ARBA" id="ARBA00022481"/>
    </source>
</evidence>
<feature type="compositionally biased region" description="Basic and acidic residues" evidence="13">
    <location>
        <begin position="43"/>
        <end position="56"/>
    </location>
</feature>
<feature type="region of interest" description="Disordered" evidence="13">
    <location>
        <begin position="1"/>
        <end position="82"/>
    </location>
</feature>
<dbReference type="InterPro" id="IPR016177">
    <property type="entry name" value="DNA-bd_dom_sf"/>
</dbReference>
<dbReference type="GO" id="GO:0010385">
    <property type="term" value="F:double-stranded methylated DNA binding"/>
    <property type="evidence" value="ECO:0007669"/>
    <property type="project" value="TreeGrafter"/>
</dbReference>
<accession>A0A9Q0I834</accession>
<feature type="compositionally biased region" description="Basic residues" evidence="13">
    <location>
        <begin position="384"/>
        <end position="403"/>
    </location>
</feature>
<feature type="domain" description="MBD" evidence="14">
    <location>
        <begin position="52"/>
        <end position="124"/>
    </location>
</feature>
<dbReference type="GO" id="GO:0008327">
    <property type="term" value="F:methyl-CpG binding"/>
    <property type="evidence" value="ECO:0007669"/>
    <property type="project" value="TreeGrafter"/>
</dbReference>
<evidence type="ECO:0000256" key="8">
    <source>
        <dbReference type="ARBA" id="ARBA00023125"/>
    </source>
</evidence>
<keyword evidence="16" id="KW-1185">Reference proteome</keyword>
<feature type="region of interest" description="Disordered" evidence="13">
    <location>
        <begin position="109"/>
        <end position="201"/>
    </location>
</feature>
<dbReference type="Pfam" id="PF01429">
    <property type="entry name" value="MBD"/>
    <property type="match status" value="1"/>
</dbReference>
<feature type="compositionally biased region" description="Low complexity" evidence="13">
    <location>
        <begin position="186"/>
        <end position="198"/>
    </location>
</feature>
<keyword evidence="5" id="KW-0677">Repeat</keyword>
<dbReference type="PROSITE" id="PS50982">
    <property type="entry name" value="MBD"/>
    <property type="match status" value="1"/>
</dbReference>
<dbReference type="GO" id="GO:0010629">
    <property type="term" value="P:negative regulation of gene expression"/>
    <property type="evidence" value="ECO:0007669"/>
    <property type="project" value="UniProtKB-ARBA"/>
</dbReference>
<feature type="compositionally biased region" description="Polar residues" evidence="13">
    <location>
        <begin position="336"/>
        <end position="347"/>
    </location>
</feature>
<feature type="compositionally biased region" description="Polar residues" evidence="13">
    <location>
        <begin position="19"/>
        <end position="28"/>
    </location>
</feature>
<evidence type="ECO:0000256" key="12">
    <source>
        <dbReference type="ARBA" id="ARBA00072376"/>
    </source>
</evidence>
<feature type="compositionally biased region" description="Basic and acidic residues" evidence="13">
    <location>
        <begin position="1"/>
        <end position="13"/>
    </location>
</feature>
<evidence type="ECO:0000256" key="1">
    <source>
        <dbReference type="ARBA" id="ARBA00004123"/>
    </source>
</evidence>
<reference evidence="15" key="1">
    <citation type="submission" date="2022-07" db="EMBL/GenBank/DDBJ databases">
        <title>Chromosome-level genome of Muraenolepis orangiensis.</title>
        <authorList>
            <person name="Kim J."/>
        </authorList>
    </citation>
    <scope>NUCLEOTIDE SEQUENCE</scope>
    <source>
        <strain evidence="15">KU_S4_2022</strain>
        <tissue evidence="15">Muscle</tissue>
    </source>
</reference>
<organism evidence="15 16">
    <name type="scientific">Muraenolepis orangiensis</name>
    <name type="common">Patagonian moray cod</name>
    <dbReference type="NCBI Taxonomy" id="630683"/>
    <lineage>
        <taxon>Eukaryota</taxon>
        <taxon>Metazoa</taxon>
        <taxon>Chordata</taxon>
        <taxon>Craniata</taxon>
        <taxon>Vertebrata</taxon>
        <taxon>Euteleostomi</taxon>
        <taxon>Actinopterygii</taxon>
        <taxon>Neopterygii</taxon>
        <taxon>Teleostei</taxon>
        <taxon>Neoteleostei</taxon>
        <taxon>Acanthomorphata</taxon>
        <taxon>Zeiogadaria</taxon>
        <taxon>Gadariae</taxon>
        <taxon>Gadiformes</taxon>
        <taxon>Muraenolepidoidei</taxon>
        <taxon>Muraenolepididae</taxon>
        <taxon>Muraenolepis</taxon>
    </lineage>
</organism>
<evidence type="ECO:0000256" key="3">
    <source>
        <dbReference type="ARBA" id="ARBA00022491"/>
    </source>
</evidence>
<dbReference type="SUPFAM" id="SSF54171">
    <property type="entry name" value="DNA-binding domain"/>
    <property type="match status" value="1"/>
</dbReference>
<feature type="region of interest" description="Disordered" evidence="13">
    <location>
        <begin position="326"/>
        <end position="411"/>
    </location>
</feature>
<dbReference type="OrthoDB" id="10072024at2759"/>
<keyword evidence="8" id="KW-0238">DNA-binding</keyword>
<comment type="subcellular location">
    <subcellularLocation>
        <location evidence="1">Nucleus</location>
    </subcellularLocation>
</comment>
<evidence type="ECO:0000259" key="14">
    <source>
        <dbReference type="PROSITE" id="PS50982"/>
    </source>
</evidence>
<dbReference type="PANTHER" id="PTHR15074:SF6">
    <property type="entry name" value="METHYL-CPG-BINDING PROTEIN 2"/>
    <property type="match status" value="1"/>
</dbReference>
<evidence type="ECO:0000256" key="7">
    <source>
        <dbReference type="ARBA" id="ARBA00023015"/>
    </source>
</evidence>
<evidence type="ECO:0000256" key="11">
    <source>
        <dbReference type="ARBA" id="ARBA00063689"/>
    </source>
</evidence>
<dbReference type="SMART" id="SM00391">
    <property type="entry name" value="MBD"/>
    <property type="match status" value="1"/>
</dbReference>
<name>A0A9Q0I834_9TELE</name>
<dbReference type="EMBL" id="JANIIK010000117">
    <property type="protein sequence ID" value="KAJ3587066.1"/>
    <property type="molecule type" value="Genomic_DNA"/>
</dbReference>
<keyword evidence="4" id="KW-0597">Phosphoprotein</keyword>
<evidence type="ECO:0000256" key="6">
    <source>
        <dbReference type="ARBA" id="ARBA00022990"/>
    </source>
</evidence>
<evidence type="ECO:0000256" key="5">
    <source>
        <dbReference type="ARBA" id="ARBA00022737"/>
    </source>
</evidence>
<feature type="region of interest" description="Disordered" evidence="13">
    <location>
        <begin position="222"/>
        <end position="271"/>
    </location>
</feature>
<comment type="subunit">
    <text evidence="11">Interacts with FNBP3. Interacts with CDKL5. Interacts with ATRX; MECP2 recruits ATRX to pericentric heterochromatin in neuronal cells. Interacts with NCOR2. Interacts with TBL1XR1; bridges interaction between MECP2 and NCOR1. Interacts with TBL1X; recruits TBL1X to the heterochromatin foci.</text>
</comment>
<feature type="compositionally biased region" description="Pro residues" evidence="13">
    <location>
        <begin position="368"/>
        <end position="379"/>
    </location>
</feature>
<keyword evidence="10" id="KW-0539">Nucleus</keyword>
<keyword evidence="9" id="KW-0804">Transcription</keyword>
<evidence type="ECO:0000256" key="13">
    <source>
        <dbReference type="SAM" id="MobiDB-lite"/>
    </source>
</evidence>
<dbReference type="GO" id="GO:2000026">
    <property type="term" value="P:regulation of multicellular organismal development"/>
    <property type="evidence" value="ECO:0007669"/>
    <property type="project" value="UniProtKB-ARBA"/>
</dbReference>
<dbReference type="AlphaFoldDB" id="A0A9Q0I834"/>
<evidence type="ECO:0000256" key="10">
    <source>
        <dbReference type="ARBA" id="ARBA00023242"/>
    </source>
</evidence>
<dbReference type="GO" id="GO:0051093">
    <property type="term" value="P:negative regulation of developmental process"/>
    <property type="evidence" value="ECO:0007669"/>
    <property type="project" value="UniProtKB-ARBA"/>
</dbReference>
<feature type="compositionally biased region" description="Basic residues" evidence="13">
    <location>
        <begin position="146"/>
        <end position="156"/>
    </location>
</feature>
<dbReference type="GO" id="GO:0005654">
    <property type="term" value="C:nucleoplasm"/>
    <property type="evidence" value="ECO:0007669"/>
    <property type="project" value="UniProtKB-ARBA"/>
</dbReference>
<feature type="compositionally biased region" description="Polar residues" evidence="13">
    <location>
        <begin position="488"/>
        <end position="497"/>
    </location>
</feature>
<dbReference type="GO" id="GO:0048468">
    <property type="term" value="P:cell development"/>
    <property type="evidence" value="ECO:0007669"/>
    <property type="project" value="UniProtKB-ARBA"/>
</dbReference>
<protein>
    <recommendedName>
        <fullName evidence="12">Methyl-CpG-binding protein 2</fullName>
    </recommendedName>
</protein>
<dbReference type="PANTHER" id="PTHR15074">
    <property type="entry name" value="METHYL-CPG-BINDING PROTEIN"/>
    <property type="match status" value="1"/>
</dbReference>
<feature type="region of interest" description="Disordered" evidence="13">
    <location>
        <begin position="423"/>
        <end position="681"/>
    </location>
</feature>
<dbReference type="GO" id="GO:0000792">
    <property type="term" value="C:heterochromatin"/>
    <property type="evidence" value="ECO:0007669"/>
    <property type="project" value="TreeGrafter"/>
</dbReference>
<dbReference type="GO" id="GO:0003682">
    <property type="term" value="F:chromatin binding"/>
    <property type="evidence" value="ECO:0007669"/>
    <property type="project" value="TreeGrafter"/>
</dbReference>
<keyword evidence="6" id="KW-0007">Acetylation</keyword>
<evidence type="ECO:0000256" key="9">
    <source>
        <dbReference type="ARBA" id="ARBA00023163"/>
    </source>
</evidence>
<dbReference type="InterPro" id="IPR001739">
    <property type="entry name" value="Methyl_CpG_DNA-bd"/>
</dbReference>
<feature type="compositionally biased region" description="Polar residues" evidence="13">
    <location>
        <begin position="439"/>
        <end position="449"/>
    </location>
</feature>
<keyword evidence="2" id="KW-0488">Methylation</keyword>
<evidence type="ECO:0000256" key="4">
    <source>
        <dbReference type="ARBA" id="ARBA00022553"/>
    </source>
</evidence>
<keyword evidence="7" id="KW-0805">Transcription regulation</keyword>